<dbReference type="PROSITE" id="PS51471">
    <property type="entry name" value="FE2OG_OXY"/>
    <property type="match status" value="1"/>
</dbReference>
<dbReference type="Proteomes" id="UP000190188">
    <property type="component" value="Unassembled WGS sequence"/>
</dbReference>
<evidence type="ECO:0000256" key="1">
    <source>
        <dbReference type="RuleBase" id="RU003682"/>
    </source>
</evidence>
<proteinExistence type="inferred from homology"/>
<keyword evidence="1" id="KW-0408">Iron</keyword>
<keyword evidence="4" id="KW-1185">Reference proteome</keyword>
<dbReference type="RefSeq" id="WP_078501340.1">
    <property type="nucleotide sequence ID" value="NZ_MSZX01000009.1"/>
</dbReference>
<accession>A0A1T2X5W8</accession>
<dbReference type="Gene3D" id="2.60.120.620">
    <property type="entry name" value="q2cbj1_9rhob like domain"/>
    <property type="match status" value="1"/>
</dbReference>
<dbReference type="STRING" id="1324314.BVG16_21970"/>
<name>A0A1T2X5W8_9BACL</name>
<comment type="similarity">
    <text evidence="1">Belongs to the iron/ascorbate-dependent oxidoreductase family.</text>
</comment>
<dbReference type="GO" id="GO:0046872">
    <property type="term" value="F:metal ion binding"/>
    <property type="evidence" value="ECO:0007669"/>
    <property type="project" value="UniProtKB-KW"/>
</dbReference>
<keyword evidence="1" id="KW-0560">Oxidoreductase</keyword>
<dbReference type="EMBL" id="MSZX01000009">
    <property type="protein sequence ID" value="OPA75267.1"/>
    <property type="molecule type" value="Genomic_DNA"/>
</dbReference>
<protein>
    <submittedName>
        <fullName evidence="3">Prolyl 4-hydroxylase subunit alpha</fullName>
    </submittedName>
</protein>
<comment type="caution">
    <text evidence="3">The sequence shown here is derived from an EMBL/GenBank/DDBJ whole genome shotgun (WGS) entry which is preliminary data.</text>
</comment>
<reference evidence="3 4" key="1">
    <citation type="submission" date="2017-01" db="EMBL/GenBank/DDBJ databases">
        <title>Genome analysis of Paenibacillus selenitrireducens ES3-24.</title>
        <authorList>
            <person name="Xu D."/>
            <person name="Yao R."/>
            <person name="Zheng S."/>
        </authorList>
    </citation>
    <scope>NUCLEOTIDE SEQUENCE [LARGE SCALE GENOMIC DNA]</scope>
    <source>
        <strain evidence="3 4">ES3-24</strain>
    </source>
</reference>
<dbReference type="GO" id="GO:0016491">
    <property type="term" value="F:oxidoreductase activity"/>
    <property type="evidence" value="ECO:0007669"/>
    <property type="project" value="UniProtKB-KW"/>
</dbReference>
<dbReference type="OrthoDB" id="9781972at2"/>
<feature type="domain" description="Fe2OG dioxygenase" evidence="2">
    <location>
        <begin position="123"/>
        <end position="236"/>
    </location>
</feature>
<evidence type="ECO:0000313" key="3">
    <source>
        <dbReference type="EMBL" id="OPA75267.1"/>
    </source>
</evidence>
<dbReference type="InterPro" id="IPR018655">
    <property type="entry name" value="DUF2086"/>
</dbReference>
<sequence>MSNTLMKKIKSLDWERMQQSLDEQGYVTFPSILDQDQCQDIMAMYEEERHFRSTIDMSRYRFGVGEYKYFQAPLPEILQQLREGFYPPLAMTANRWLNQSGRDAIYPETLQQFLHTCHLQGQTRSTPLILKYVEGGYNCLHQDLYGEVYFPFQVVFALNWKEIDYTGGEFMLVEQRPRAQSRGHVLTLEQGAGLIFPTNHRPVLGTRGYYRTTLRHGVSTITSGIRYSLGIIFHDAK</sequence>
<keyword evidence="1" id="KW-0479">Metal-binding</keyword>
<gene>
    <name evidence="3" type="ORF">BVG16_21970</name>
</gene>
<dbReference type="InterPro" id="IPR005123">
    <property type="entry name" value="Oxoglu/Fe-dep_dioxygenase_dom"/>
</dbReference>
<dbReference type="Pfam" id="PF09859">
    <property type="entry name" value="Oxygenase-NA"/>
    <property type="match status" value="1"/>
</dbReference>
<evidence type="ECO:0000259" key="2">
    <source>
        <dbReference type="PROSITE" id="PS51471"/>
    </source>
</evidence>
<dbReference type="AlphaFoldDB" id="A0A1T2X5W8"/>
<organism evidence="3 4">
    <name type="scientific">Paenibacillus selenitireducens</name>
    <dbReference type="NCBI Taxonomy" id="1324314"/>
    <lineage>
        <taxon>Bacteria</taxon>
        <taxon>Bacillati</taxon>
        <taxon>Bacillota</taxon>
        <taxon>Bacilli</taxon>
        <taxon>Bacillales</taxon>
        <taxon>Paenibacillaceae</taxon>
        <taxon>Paenibacillus</taxon>
    </lineage>
</organism>
<evidence type="ECO:0000313" key="4">
    <source>
        <dbReference type="Proteomes" id="UP000190188"/>
    </source>
</evidence>